<reference evidence="1" key="1">
    <citation type="submission" date="2014-09" db="EMBL/GenBank/DDBJ databases">
        <authorList>
            <person name="Magalhaes I.L.F."/>
            <person name="Oliveira U."/>
            <person name="Santos F.R."/>
            <person name="Vidigal T.H.D.A."/>
            <person name="Brescovit A.D."/>
            <person name="Santos A.J."/>
        </authorList>
    </citation>
    <scope>NUCLEOTIDE SEQUENCE</scope>
    <source>
        <tissue evidence="1">Shoot tissue taken approximately 20 cm above the soil surface</tissue>
    </source>
</reference>
<accession>A0A0A9FXH0</accession>
<name>A0A0A9FXH0_ARUDO</name>
<organism evidence="1">
    <name type="scientific">Arundo donax</name>
    <name type="common">Giant reed</name>
    <name type="synonym">Donax arundinaceus</name>
    <dbReference type="NCBI Taxonomy" id="35708"/>
    <lineage>
        <taxon>Eukaryota</taxon>
        <taxon>Viridiplantae</taxon>
        <taxon>Streptophyta</taxon>
        <taxon>Embryophyta</taxon>
        <taxon>Tracheophyta</taxon>
        <taxon>Spermatophyta</taxon>
        <taxon>Magnoliopsida</taxon>
        <taxon>Liliopsida</taxon>
        <taxon>Poales</taxon>
        <taxon>Poaceae</taxon>
        <taxon>PACMAD clade</taxon>
        <taxon>Arundinoideae</taxon>
        <taxon>Arundineae</taxon>
        <taxon>Arundo</taxon>
    </lineage>
</organism>
<reference evidence="1" key="2">
    <citation type="journal article" date="2015" name="Data Brief">
        <title>Shoot transcriptome of the giant reed, Arundo donax.</title>
        <authorList>
            <person name="Barrero R.A."/>
            <person name="Guerrero F.D."/>
            <person name="Moolhuijzen P."/>
            <person name="Goolsby J.A."/>
            <person name="Tidwell J."/>
            <person name="Bellgard S.E."/>
            <person name="Bellgard M.I."/>
        </authorList>
    </citation>
    <scope>NUCLEOTIDE SEQUENCE</scope>
    <source>
        <tissue evidence="1">Shoot tissue taken approximately 20 cm above the soil surface</tissue>
    </source>
</reference>
<protein>
    <submittedName>
        <fullName evidence="1">Uncharacterized protein</fullName>
    </submittedName>
</protein>
<sequence length="19" mass="2153">MEEAEAAEAEEEEDCLEIL</sequence>
<evidence type="ECO:0000313" key="1">
    <source>
        <dbReference type="EMBL" id="JAE15929.1"/>
    </source>
</evidence>
<proteinExistence type="predicted"/>
<dbReference type="AlphaFoldDB" id="A0A0A9FXH0"/>
<dbReference type="EMBL" id="GBRH01181967">
    <property type="protein sequence ID" value="JAE15929.1"/>
    <property type="molecule type" value="Transcribed_RNA"/>
</dbReference>